<proteinExistence type="predicted"/>
<sequence length="415" mass="46057">MFNFSIDYMTANRSGRIEFNAAGEKDLVAFFSLFGTVERDRICTEVLQRASADLKAEVAAFCETRKGRVPQLGAFRKLIEDLSPDEVFLILPSKNRSTVETVKLEALVAWANGTTSAEEVADLDRIFSTTLAEYDLVVPSTDRRSRIGNARKADRTCRFCKRNRSTGATFESNAHAISRGLGNVHLLLADECDECNAAFGDDLEPHLLALLEVPRLFLGTCGRSGLPRAKIKGGVIRNEGDLIFVELLQDAPLMQDGELTFEVESEIAPVPENCYRTLAKFALSVIPEGALGNLKDTINWVRYGCRPDSTGELPPVYTAIVPLEPNPSAQIALYIHKSGLSDLPHVVCEFRLGCYIYVFILPFSDLDQGDINFLGSERFASIFQHYAAFKNWKALDLGSIEPMSRTTTVRLRQTE</sequence>
<accession>A0ABY5SV21</accession>
<name>A0ABY5SV21_9SPHN</name>
<dbReference type="EMBL" id="CP092471">
    <property type="protein sequence ID" value="UVI38413.1"/>
    <property type="molecule type" value="Genomic_DNA"/>
</dbReference>
<dbReference type="RefSeq" id="WP_265557578.1">
    <property type="nucleotide sequence ID" value="NZ_CP092471.1"/>
</dbReference>
<reference evidence="1" key="1">
    <citation type="submission" date="2022-02" db="EMBL/GenBank/DDBJ databases">
        <title>Qipengyuania spongiae sp. nov., isolated from marine sponge.</title>
        <authorList>
            <person name="Li Z."/>
            <person name="Zhang M."/>
        </authorList>
    </citation>
    <scope>NUCLEOTIDE SEQUENCE</scope>
    <source>
        <strain evidence="1">PHS-Z21</strain>
    </source>
</reference>
<evidence type="ECO:0000313" key="2">
    <source>
        <dbReference type="Proteomes" id="UP001065265"/>
    </source>
</evidence>
<organism evidence="1 2">
    <name type="scientific">Qipengyuania spongiae</name>
    <dbReference type="NCBI Taxonomy" id="2909673"/>
    <lineage>
        <taxon>Bacteria</taxon>
        <taxon>Pseudomonadati</taxon>
        <taxon>Pseudomonadota</taxon>
        <taxon>Alphaproteobacteria</taxon>
        <taxon>Sphingomonadales</taxon>
        <taxon>Erythrobacteraceae</taxon>
        <taxon>Qipengyuania</taxon>
    </lineage>
</organism>
<gene>
    <name evidence="1" type="ORF">L1F33_09075</name>
</gene>
<dbReference type="Proteomes" id="UP001065265">
    <property type="component" value="Chromosome"/>
</dbReference>
<protein>
    <recommendedName>
        <fullName evidence="3">HNH endonuclease 5 domain-containing protein</fullName>
    </recommendedName>
</protein>
<keyword evidence="2" id="KW-1185">Reference proteome</keyword>
<evidence type="ECO:0000313" key="1">
    <source>
        <dbReference type="EMBL" id="UVI38413.1"/>
    </source>
</evidence>
<evidence type="ECO:0008006" key="3">
    <source>
        <dbReference type="Google" id="ProtNLM"/>
    </source>
</evidence>